<protein>
    <submittedName>
        <fullName evidence="1">Uncharacterized protein</fullName>
    </submittedName>
</protein>
<dbReference type="Proteomes" id="UP000242188">
    <property type="component" value="Unassembled WGS sequence"/>
</dbReference>
<name>A0A210QDR8_MIZYE</name>
<proteinExistence type="predicted"/>
<sequence>MMIMEDVLIPDIASIARFTRKTIDRFVSLTEAIADTDEGLRCFVNTSKVAVCRTVMTELATKTLDFDGLFDILEKVTLALVADDLSCPCKTNELPKLTRLQKEDLLKFETFNKVSVKELKRKVTLLNFLIKKHKQTVANDEKFRQKNIKYEKKLTAILYRLHGNTPMKSRELSALQKKRDKAQKDFNKIRNARRINNGVEQGIREKIKTASDDVVSNITNQIVDRLDYGLEGCLYDVLDTLKQNQVRRKLIELTKHINKNEMADRLVRHCSETYLMRVNVQPESAKNDLSLTDISSSAGSIGESTIVEEIQLDTTTGEISTAYPACGGTSSGEISHDTGYCTGDDWNTYTMGFTERHMEEVSVKVKTEPDRWLPGFLDIQRGMEFKRTAHGDEAVAFGYYRASRKAQRQWGFYFVDSTLSLMELYRRDRD</sequence>
<reference evidence="1 2" key="1">
    <citation type="journal article" date="2017" name="Nat. Ecol. Evol.">
        <title>Scallop genome provides insights into evolution of bilaterian karyotype and development.</title>
        <authorList>
            <person name="Wang S."/>
            <person name="Zhang J."/>
            <person name="Jiao W."/>
            <person name="Li J."/>
            <person name="Xun X."/>
            <person name="Sun Y."/>
            <person name="Guo X."/>
            <person name="Huan P."/>
            <person name="Dong B."/>
            <person name="Zhang L."/>
            <person name="Hu X."/>
            <person name="Sun X."/>
            <person name="Wang J."/>
            <person name="Zhao C."/>
            <person name="Wang Y."/>
            <person name="Wang D."/>
            <person name="Huang X."/>
            <person name="Wang R."/>
            <person name="Lv J."/>
            <person name="Li Y."/>
            <person name="Zhang Z."/>
            <person name="Liu B."/>
            <person name="Lu W."/>
            <person name="Hui Y."/>
            <person name="Liang J."/>
            <person name="Zhou Z."/>
            <person name="Hou R."/>
            <person name="Li X."/>
            <person name="Liu Y."/>
            <person name="Li H."/>
            <person name="Ning X."/>
            <person name="Lin Y."/>
            <person name="Zhao L."/>
            <person name="Xing Q."/>
            <person name="Dou J."/>
            <person name="Li Y."/>
            <person name="Mao J."/>
            <person name="Guo H."/>
            <person name="Dou H."/>
            <person name="Li T."/>
            <person name="Mu C."/>
            <person name="Jiang W."/>
            <person name="Fu Q."/>
            <person name="Fu X."/>
            <person name="Miao Y."/>
            <person name="Liu J."/>
            <person name="Yu Q."/>
            <person name="Li R."/>
            <person name="Liao H."/>
            <person name="Li X."/>
            <person name="Kong Y."/>
            <person name="Jiang Z."/>
            <person name="Chourrout D."/>
            <person name="Li R."/>
            <person name="Bao Z."/>
        </authorList>
    </citation>
    <scope>NUCLEOTIDE SEQUENCE [LARGE SCALE GENOMIC DNA]</scope>
    <source>
        <strain evidence="1 2">PY_sf001</strain>
    </source>
</reference>
<dbReference type="AlphaFoldDB" id="A0A210QDR8"/>
<organism evidence="1 2">
    <name type="scientific">Mizuhopecten yessoensis</name>
    <name type="common">Japanese scallop</name>
    <name type="synonym">Patinopecten yessoensis</name>
    <dbReference type="NCBI Taxonomy" id="6573"/>
    <lineage>
        <taxon>Eukaryota</taxon>
        <taxon>Metazoa</taxon>
        <taxon>Spiralia</taxon>
        <taxon>Lophotrochozoa</taxon>
        <taxon>Mollusca</taxon>
        <taxon>Bivalvia</taxon>
        <taxon>Autobranchia</taxon>
        <taxon>Pteriomorphia</taxon>
        <taxon>Pectinida</taxon>
        <taxon>Pectinoidea</taxon>
        <taxon>Pectinidae</taxon>
        <taxon>Mizuhopecten</taxon>
    </lineage>
</organism>
<evidence type="ECO:0000313" key="2">
    <source>
        <dbReference type="Proteomes" id="UP000242188"/>
    </source>
</evidence>
<keyword evidence="2" id="KW-1185">Reference proteome</keyword>
<gene>
    <name evidence="1" type="ORF">KP79_PYT14953</name>
</gene>
<dbReference type="OrthoDB" id="10384001at2759"/>
<evidence type="ECO:0000313" key="1">
    <source>
        <dbReference type="EMBL" id="OWF46907.1"/>
    </source>
</evidence>
<accession>A0A210QDR8</accession>
<comment type="caution">
    <text evidence="1">The sequence shown here is derived from an EMBL/GenBank/DDBJ whole genome shotgun (WGS) entry which is preliminary data.</text>
</comment>
<dbReference type="EMBL" id="NEDP02004063">
    <property type="protein sequence ID" value="OWF46907.1"/>
    <property type="molecule type" value="Genomic_DNA"/>
</dbReference>